<sequence length="494" mass="53841">MSTLIAHFDAMALRHGDKPALIQEHRQISYGQLREASERLAQALSEAGLRAGAHIALDGVNEIEFVIAYLAIARMGACLAPIDSRLSLPEVDVLLADFQPGACLLLDEGSPLSQAMQARSDWQVLSLSGPDEPAVTLWLDPLRCHATPAQAGDLVVQYSSGSTGKPKGIILSRDNIFHKVNNWNITLDISDKDVFLCTLTLSHCYGMYVHTLAGLLAGAVVHLPRLAGLTPGRILRMLADWQVTVFGSLPYMYQLWLAVPAERVRLDSVRYLISGSAPLPEVTARAFHDTFGRNLNQVYGLTEIGLITFNKHGNNPMSLGWPTANMVCRVVDESGQECAVDQPGELLVRCASMARGYLDNPEEAREMFRDGWLHTKDVVRRAADGSFVMCGRLSQFINVGGNKVSPAEVENTLLAHPAIKEAAVVGQRGAAGEDVVAFIVRQPGQPHLEPRDVFQYCAEALSGYKRPRVVHIIDALPKSPLGKVLKAQLFTCLG</sequence>
<dbReference type="PROSITE" id="PS00455">
    <property type="entry name" value="AMP_BINDING"/>
    <property type="match status" value="1"/>
</dbReference>
<dbReference type="AlphaFoldDB" id="A0A318LC82"/>
<comment type="caution">
    <text evidence="3">The sequence shown here is derived from an EMBL/GenBank/DDBJ whole genome shotgun (WGS) entry which is preliminary data.</text>
</comment>
<dbReference type="SUPFAM" id="SSF56801">
    <property type="entry name" value="Acetyl-CoA synthetase-like"/>
    <property type="match status" value="1"/>
</dbReference>
<evidence type="ECO:0000313" key="4">
    <source>
        <dbReference type="Proteomes" id="UP000247555"/>
    </source>
</evidence>
<dbReference type="InterPro" id="IPR000873">
    <property type="entry name" value="AMP-dep_synth/lig_dom"/>
</dbReference>
<protein>
    <submittedName>
        <fullName evidence="3">Long-chain acyl-CoA synthetase</fullName>
    </submittedName>
</protein>
<dbReference type="Proteomes" id="UP000247555">
    <property type="component" value="Unassembled WGS sequence"/>
</dbReference>
<dbReference type="InterPro" id="IPR045851">
    <property type="entry name" value="AMP-bd_C_sf"/>
</dbReference>
<dbReference type="Pfam" id="PF00501">
    <property type="entry name" value="AMP-binding"/>
    <property type="match status" value="1"/>
</dbReference>
<evidence type="ECO:0000313" key="3">
    <source>
        <dbReference type="EMBL" id="PXX79237.1"/>
    </source>
</evidence>
<gene>
    <name evidence="3" type="ORF">DFR34_108133</name>
</gene>
<dbReference type="PANTHER" id="PTHR43767:SF1">
    <property type="entry name" value="NONRIBOSOMAL PEPTIDE SYNTHASE PES1 (EUROFUNG)-RELATED"/>
    <property type="match status" value="1"/>
</dbReference>
<evidence type="ECO:0000259" key="1">
    <source>
        <dbReference type="Pfam" id="PF00501"/>
    </source>
</evidence>
<dbReference type="InterPro" id="IPR025110">
    <property type="entry name" value="AMP-bd_C"/>
</dbReference>
<dbReference type="Gene3D" id="3.30.300.30">
    <property type="match status" value="1"/>
</dbReference>
<dbReference type="InterPro" id="IPR020845">
    <property type="entry name" value="AMP-binding_CS"/>
</dbReference>
<name>A0A318LC82_9NEIS</name>
<dbReference type="OrthoDB" id="9763207at2"/>
<accession>A0A318LC82</accession>
<proteinExistence type="predicted"/>
<feature type="domain" description="AMP-dependent synthetase/ligase" evidence="1">
    <location>
        <begin position="9"/>
        <end position="358"/>
    </location>
</feature>
<organism evidence="3 4">
    <name type="scientific">Rivihabitans pingtungensis</name>
    <dbReference type="NCBI Taxonomy" id="1054498"/>
    <lineage>
        <taxon>Bacteria</taxon>
        <taxon>Pseudomonadati</taxon>
        <taxon>Pseudomonadota</taxon>
        <taxon>Betaproteobacteria</taxon>
        <taxon>Neisseriales</taxon>
        <taxon>Aquaspirillaceae</taxon>
        <taxon>Rivihabitans</taxon>
    </lineage>
</organism>
<dbReference type="PANTHER" id="PTHR43767">
    <property type="entry name" value="LONG-CHAIN-FATTY-ACID--COA LIGASE"/>
    <property type="match status" value="1"/>
</dbReference>
<dbReference type="EMBL" id="QJKI01000008">
    <property type="protein sequence ID" value="PXX79237.1"/>
    <property type="molecule type" value="Genomic_DNA"/>
</dbReference>
<reference evidence="3 4" key="1">
    <citation type="submission" date="2018-05" db="EMBL/GenBank/DDBJ databases">
        <title>Genomic Encyclopedia of Type Strains, Phase IV (KMG-IV): sequencing the most valuable type-strain genomes for metagenomic binning, comparative biology and taxonomic classification.</title>
        <authorList>
            <person name="Goeker M."/>
        </authorList>
    </citation>
    <scope>NUCLEOTIDE SEQUENCE [LARGE SCALE GENOMIC DNA]</scope>
    <source>
        <strain evidence="3 4">DSM 29661</strain>
    </source>
</reference>
<dbReference type="GO" id="GO:0016878">
    <property type="term" value="F:acid-thiol ligase activity"/>
    <property type="evidence" value="ECO:0007669"/>
    <property type="project" value="UniProtKB-ARBA"/>
</dbReference>
<keyword evidence="4" id="KW-1185">Reference proteome</keyword>
<dbReference type="InterPro" id="IPR042099">
    <property type="entry name" value="ANL_N_sf"/>
</dbReference>
<feature type="domain" description="AMP-binding enzyme C-terminal" evidence="2">
    <location>
        <begin position="408"/>
        <end position="483"/>
    </location>
</feature>
<evidence type="ECO:0000259" key="2">
    <source>
        <dbReference type="Pfam" id="PF13193"/>
    </source>
</evidence>
<dbReference type="InterPro" id="IPR050237">
    <property type="entry name" value="ATP-dep_AMP-bd_enzyme"/>
</dbReference>
<dbReference type="Pfam" id="PF13193">
    <property type="entry name" value="AMP-binding_C"/>
    <property type="match status" value="1"/>
</dbReference>
<dbReference type="RefSeq" id="WP_158281769.1">
    <property type="nucleotide sequence ID" value="NZ_QJKI01000008.1"/>
</dbReference>
<dbReference type="Gene3D" id="3.40.50.12780">
    <property type="entry name" value="N-terminal domain of ligase-like"/>
    <property type="match status" value="1"/>
</dbReference>